<dbReference type="GeneID" id="63752664"/>
<dbReference type="InterPro" id="IPR054416">
    <property type="entry name" value="GST_UstS-like_C"/>
</dbReference>
<dbReference type="Proteomes" id="UP000184383">
    <property type="component" value="Unassembled WGS sequence"/>
</dbReference>
<dbReference type="SUPFAM" id="SSF47616">
    <property type="entry name" value="GST C-terminal domain-like"/>
    <property type="match status" value="1"/>
</dbReference>
<dbReference type="STRING" id="1073089.A0A1L9R4U0"/>
<dbReference type="InterPro" id="IPR036282">
    <property type="entry name" value="Glutathione-S-Trfase_C_sf"/>
</dbReference>
<dbReference type="CDD" id="cd03038">
    <property type="entry name" value="GST_N_etherase_LigE"/>
    <property type="match status" value="1"/>
</dbReference>
<dbReference type="SUPFAM" id="SSF52833">
    <property type="entry name" value="Thioredoxin-like"/>
    <property type="match status" value="1"/>
</dbReference>
<dbReference type="Gene3D" id="3.40.30.10">
    <property type="entry name" value="Glutaredoxin"/>
    <property type="match status" value="1"/>
</dbReference>
<dbReference type="OrthoDB" id="4951845at2759"/>
<organism evidence="2 3">
    <name type="scientific">Aspergillus wentii DTO 134E9</name>
    <dbReference type="NCBI Taxonomy" id="1073089"/>
    <lineage>
        <taxon>Eukaryota</taxon>
        <taxon>Fungi</taxon>
        <taxon>Dikarya</taxon>
        <taxon>Ascomycota</taxon>
        <taxon>Pezizomycotina</taxon>
        <taxon>Eurotiomycetes</taxon>
        <taxon>Eurotiomycetidae</taxon>
        <taxon>Eurotiales</taxon>
        <taxon>Aspergillaceae</taxon>
        <taxon>Aspergillus</taxon>
        <taxon>Aspergillus subgen. Cremei</taxon>
    </lineage>
</organism>
<dbReference type="Gene3D" id="1.20.1050.10">
    <property type="match status" value="1"/>
</dbReference>
<dbReference type="Pfam" id="PF13409">
    <property type="entry name" value="GST_N_2"/>
    <property type="match status" value="1"/>
</dbReference>
<reference evidence="3" key="1">
    <citation type="journal article" date="2017" name="Genome Biol.">
        <title>Comparative genomics reveals high biological diversity and specific adaptations in the industrially and medically important fungal genus Aspergillus.</title>
        <authorList>
            <person name="de Vries R.P."/>
            <person name="Riley R."/>
            <person name="Wiebenga A."/>
            <person name="Aguilar-Osorio G."/>
            <person name="Amillis S."/>
            <person name="Uchima C.A."/>
            <person name="Anderluh G."/>
            <person name="Asadollahi M."/>
            <person name="Askin M."/>
            <person name="Barry K."/>
            <person name="Battaglia E."/>
            <person name="Bayram O."/>
            <person name="Benocci T."/>
            <person name="Braus-Stromeyer S.A."/>
            <person name="Caldana C."/>
            <person name="Canovas D."/>
            <person name="Cerqueira G.C."/>
            <person name="Chen F."/>
            <person name="Chen W."/>
            <person name="Choi C."/>
            <person name="Clum A."/>
            <person name="Dos Santos R.A."/>
            <person name="Damasio A.R."/>
            <person name="Diallinas G."/>
            <person name="Emri T."/>
            <person name="Fekete E."/>
            <person name="Flipphi M."/>
            <person name="Freyberg S."/>
            <person name="Gallo A."/>
            <person name="Gournas C."/>
            <person name="Habgood R."/>
            <person name="Hainaut M."/>
            <person name="Harispe M.L."/>
            <person name="Henrissat B."/>
            <person name="Hilden K.S."/>
            <person name="Hope R."/>
            <person name="Hossain A."/>
            <person name="Karabika E."/>
            <person name="Karaffa L."/>
            <person name="Karanyi Z."/>
            <person name="Krasevec N."/>
            <person name="Kuo A."/>
            <person name="Kusch H."/>
            <person name="LaButti K."/>
            <person name="Lagendijk E.L."/>
            <person name="Lapidus A."/>
            <person name="Levasseur A."/>
            <person name="Lindquist E."/>
            <person name="Lipzen A."/>
            <person name="Logrieco A.F."/>
            <person name="MacCabe A."/>
            <person name="Maekelae M.R."/>
            <person name="Malavazi I."/>
            <person name="Melin P."/>
            <person name="Meyer V."/>
            <person name="Mielnichuk N."/>
            <person name="Miskei M."/>
            <person name="Molnar A.P."/>
            <person name="Mule G."/>
            <person name="Ngan C.Y."/>
            <person name="Orejas M."/>
            <person name="Orosz E."/>
            <person name="Ouedraogo J.P."/>
            <person name="Overkamp K.M."/>
            <person name="Park H.-S."/>
            <person name="Perrone G."/>
            <person name="Piumi F."/>
            <person name="Punt P.J."/>
            <person name="Ram A.F."/>
            <person name="Ramon A."/>
            <person name="Rauscher S."/>
            <person name="Record E."/>
            <person name="Riano-Pachon D.M."/>
            <person name="Robert V."/>
            <person name="Roehrig J."/>
            <person name="Ruller R."/>
            <person name="Salamov A."/>
            <person name="Salih N.S."/>
            <person name="Samson R.A."/>
            <person name="Sandor E."/>
            <person name="Sanguinetti M."/>
            <person name="Schuetze T."/>
            <person name="Sepcic K."/>
            <person name="Shelest E."/>
            <person name="Sherlock G."/>
            <person name="Sophianopoulou V."/>
            <person name="Squina F.M."/>
            <person name="Sun H."/>
            <person name="Susca A."/>
            <person name="Todd R.B."/>
            <person name="Tsang A."/>
            <person name="Unkles S.E."/>
            <person name="van de Wiele N."/>
            <person name="van Rossen-Uffink D."/>
            <person name="Oliveira J.V."/>
            <person name="Vesth T.C."/>
            <person name="Visser J."/>
            <person name="Yu J.-H."/>
            <person name="Zhou M."/>
            <person name="Andersen M.R."/>
            <person name="Archer D.B."/>
            <person name="Baker S.E."/>
            <person name="Benoit I."/>
            <person name="Brakhage A.A."/>
            <person name="Braus G.H."/>
            <person name="Fischer R."/>
            <person name="Frisvad J.C."/>
            <person name="Goldman G.H."/>
            <person name="Houbraken J."/>
            <person name="Oakley B."/>
            <person name="Pocsi I."/>
            <person name="Scazzocchio C."/>
            <person name="Seiboth B."/>
            <person name="vanKuyk P.A."/>
            <person name="Wortman J."/>
            <person name="Dyer P.S."/>
            <person name="Grigoriev I.V."/>
        </authorList>
    </citation>
    <scope>NUCLEOTIDE SEQUENCE [LARGE SCALE GENOMIC DNA]</scope>
    <source>
        <strain evidence="3">DTO 134E9</strain>
    </source>
</reference>
<dbReference type="PROSITE" id="PS50404">
    <property type="entry name" value="GST_NTER"/>
    <property type="match status" value="1"/>
</dbReference>
<feature type="domain" description="GST N-terminal" evidence="1">
    <location>
        <begin position="11"/>
        <end position="96"/>
    </location>
</feature>
<dbReference type="VEuPathDB" id="FungiDB:ASPWEDRAFT_46676"/>
<dbReference type="InterPro" id="IPR036249">
    <property type="entry name" value="Thioredoxin-like_sf"/>
</dbReference>
<protein>
    <recommendedName>
        <fullName evidence="1">GST N-terminal domain-containing protein</fullName>
    </recommendedName>
</protein>
<dbReference type="RefSeq" id="XP_040683606.1">
    <property type="nucleotide sequence ID" value="XM_040836816.1"/>
</dbReference>
<sequence>MTSEKVVLFDLPSKPPVTGWSPNAWKARFALKFKGVDYHTEWLEFPEIKPRLEPHVPANKEGWQYTIPTLLLPDGTYVMDNQNIAEYLEQTYPEPSLQLDSPYLFKIEALRTKLFEAILPALGSEVSRRILNPPSAEYWDATRSQPFGTSLDILAKERGEEAWNESEAVLKNITELLSENSDGPFFAGQTVGYADFVWAGVLLFMQKLGEDAAAEGLKRTGDPQVHLALLQALSPWMQDNDR</sequence>
<evidence type="ECO:0000313" key="3">
    <source>
        <dbReference type="Proteomes" id="UP000184383"/>
    </source>
</evidence>
<gene>
    <name evidence="2" type="ORF">ASPWEDRAFT_46676</name>
</gene>
<proteinExistence type="predicted"/>
<accession>A0A1L9R4U0</accession>
<keyword evidence="3" id="KW-1185">Reference proteome</keyword>
<dbReference type="EMBL" id="KV878218">
    <property type="protein sequence ID" value="OJJ29929.1"/>
    <property type="molecule type" value="Genomic_DNA"/>
</dbReference>
<evidence type="ECO:0000313" key="2">
    <source>
        <dbReference type="EMBL" id="OJJ29929.1"/>
    </source>
</evidence>
<evidence type="ECO:0000259" key="1">
    <source>
        <dbReference type="PROSITE" id="PS50404"/>
    </source>
</evidence>
<dbReference type="AlphaFoldDB" id="A0A1L9R4U0"/>
<dbReference type="InterPro" id="IPR004045">
    <property type="entry name" value="Glutathione_S-Trfase_N"/>
</dbReference>
<name>A0A1L9R4U0_ASPWE</name>
<dbReference type="Pfam" id="PF22041">
    <property type="entry name" value="GST_C_7"/>
    <property type="match status" value="1"/>
</dbReference>